<dbReference type="InterPro" id="IPR051578">
    <property type="entry name" value="GDPD"/>
</dbReference>
<dbReference type="FunFam" id="3.20.20.190:FF:000032">
    <property type="entry name" value="Glycerophosphoryl diester phosphodiesterase, putative"/>
    <property type="match status" value="1"/>
</dbReference>
<evidence type="ECO:0000259" key="5">
    <source>
        <dbReference type="PROSITE" id="PS51704"/>
    </source>
</evidence>
<sequence>MIITDMVGNDQPKEITVYFAVSAPNVRSGEYVFVTGSTPELGEWRASDALQLTLDEEKSAWTGNVSAGPGIIKFRYFSGYYLKSDNNAEPSLVISKWETFLSPRCLMPAVEEKDGVCKPNHCDEFGHYAGKCMLSGGWILTQSQSEILLRIHGSALRFYKNRHIQKCYRLKVAPLDLRQKQELVADDDFEDVADEHTDPGMPSYSSTDIAQCLKFLYTFIFVDTNKALSHDDPAYHDQDEDGNLFENGNDYFIYRTQSVAVEYLGFRIEVYGERDGKWEMIGMAYAMPSSFPGDFGKAALPILKKNGLPVGKIDVDYLFIHPLKIPHPDQLTNVSYRKHWKKRSTLEVGHRGMGNSYTKFAAARENTLYSLDAAAKKGADYVEFDVQLTKDRVAVVFHDFHVLVSVAKRTPSLLNLTCDADKRQIVDMHEMAIKDLKYDQLRLLHLDHVGHHDIDHKMTKVTGEINEADEFRPFPRLSEALMKVDPDVGFNIEVKYPMMQKDGLHECENYFGRNEVIDVILSDVLNHAGNRRIVFSSFDPDICTMISLKQNKYPVLFLCVGDTTRYVPFLDQRSSTSLTAVNFAAGTELLGVNFHSEDLLRTRVPVDKANQFGLVSFVWGDDLSTKETLDYFKKTLIVDGIIYDRIGEIEERRNVFLVERELKKGLFKASPSPTPSRAVSFSSFETANNNSDDSESSRTGSPPMPVLHMPSVGSLNISTNGLSVIQQSNVA</sequence>
<dbReference type="InterPro" id="IPR002044">
    <property type="entry name" value="CBM20"/>
</dbReference>
<proteinExistence type="inferred from homology"/>
<dbReference type="GO" id="GO:0046475">
    <property type="term" value="P:glycerophospholipid catabolic process"/>
    <property type="evidence" value="ECO:0007669"/>
    <property type="project" value="TreeGrafter"/>
</dbReference>
<accession>A0A1I7YGR5</accession>
<dbReference type="SUPFAM" id="SSF51695">
    <property type="entry name" value="PLC-like phosphodiesterases"/>
    <property type="match status" value="1"/>
</dbReference>
<dbReference type="InterPro" id="IPR013784">
    <property type="entry name" value="Carb-bd-like_fold"/>
</dbReference>
<evidence type="ECO:0000256" key="1">
    <source>
        <dbReference type="ARBA" id="ARBA00007277"/>
    </source>
</evidence>
<dbReference type="InterPro" id="IPR030395">
    <property type="entry name" value="GP_PDE_dom"/>
</dbReference>
<dbReference type="SUPFAM" id="SSF49452">
    <property type="entry name" value="Starch-binding domain-like"/>
    <property type="match status" value="1"/>
</dbReference>
<name>A0A1I7YGR5_9BILA</name>
<dbReference type="PROSITE" id="PS51704">
    <property type="entry name" value="GP_PDE"/>
    <property type="match status" value="1"/>
</dbReference>
<dbReference type="SMART" id="SM01065">
    <property type="entry name" value="CBM_2"/>
    <property type="match status" value="1"/>
</dbReference>
<dbReference type="PANTHER" id="PTHR22958">
    <property type="entry name" value="GLYCEROPHOSPHORYL DIESTER PHOSPHODIESTERASE"/>
    <property type="match status" value="1"/>
</dbReference>
<feature type="domain" description="CBM20" evidence="4">
    <location>
        <begin position="9"/>
        <end position="127"/>
    </location>
</feature>
<comment type="similarity">
    <text evidence="1">Belongs to the glycerophosphoryl diester phosphodiesterase family.</text>
</comment>
<evidence type="ECO:0000313" key="7">
    <source>
        <dbReference type="WBParaSite" id="L893_g16172.t2"/>
    </source>
</evidence>
<feature type="compositionally biased region" description="Polar residues" evidence="3">
    <location>
        <begin position="675"/>
        <end position="691"/>
    </location>
</feature>
<dbReference type="Pfam" id="PF00686">
    <property type="entry name" value="CBM_20"/>
    <property type="match status" value="1"/>
</dbReference>
<feature type="region of interest" description="Disordered" evidence="3">
    <location>
        <begin position="668"/>
        <end position="710"/>
    </location>
</feature>
<dbReference type="PANTHER" id="PTHR22958:SF42">
    <property type="entry name" value="GLYCEROPHOSPHOCHOLINE PHOSPHODIESTERASE GPCPD1 HOMOLOG 2-RELATED"/>
    <property type="match status" value="1"/>
</dbReference>
<evidence type="ECO:0000256" key="2">
    <source>
        <dbReference type="ARBA" id="ARBA00022801"/>
    </source>
</evidence>
<evidence type="ECO:0000256" key="3">
    <source>
        <dbReference type="SAM" id="MobiDB-lite"/>
    </source>
</evidence>
<dbReference type="AlphaFoldDB" id="A0A1I7YGR5"/>
<dbReference type="Gene3D" id="3.20.20.190">
    <property type="entry name" value="Phosphatidylinositol (PI) phosphodiesterase"/>
    <property type="match status" value="1"/>
</dbReference>
<dbReference type="Gene3D" id="2.60.40.10">
    <property type="entry name" value="Immunoglobulins"/>
    <property type="match status" value="1"/>
</dbReference>
<evidence type="ECO:0000313" key="6">
    <source>
        <dbReference type="Proteomes" id="UP000095287"/>
    </source>
</evidence>
<keyword evidence="2" id="KW-0378">Hydrolase</keyword>
<keyword evidence="6" id="KW-1185">Reference proteome</keyword>
<dbReference type="PROSITE" id="PS51166">
    <property type="entry name" value="CBM20"/>
    <property type="match status" value="1"/>
</dbReference>
<dbReference type="InterPro" id="IPR057506">
    <property type="entry name" value="C2_GPCPD1"/>
</dbReference>
<dbReference type="Pfam" id="PF03009">
    <property type="entry name" value="GDPD"/>
    <property type="match status" value="1"/>
</dbReference>
<dbReference type="CDD" id="cd08607">
    <property type="entry name" value="GDPD_GDE5"/>
    <property type="match status" value="1"/>
</dbReference>
<feature type="domain" description="GP-PDE" evidence="5">
    <location>
        <begin position="345"/>
        <end position="653"/>
    </location>
</feature>
<dbReference type="InterPro" id="IPR017946">
    <property type="entry name" value="PLC-like_Pdiesterase_TIM-brl"/>
</dbReference>
<reference evidence="7" key="1">
    <citation type="submission" date="2016-11" db="UniProtKB">
        <authorList>
            <consortium name="WormBaseParasite"/>
        </authorList>
    </citation>
    <scope>IDENTIFICATION</scope>
</reference>
<dbReference type="GO" id="GO:0047389">
    <property type="term" value="F:glycerophosphocholine phosphodiesterase activity"/>
    <property type="evidence" value="ECO:0007669"/>
    <property type="project" value="TreeGrafter"/>
</dbReference>
<protein>
    <submittedName>
        <fullName evidence="7">Glycerophosphocholine phosphodiesterase GPCPD1</fullName>
    </submittedName>
</protein>
<evidence type="ECO:0000259" key="4">
    <source>
        <dbReference type="PROSITE" id="PS51166"/>
    </source>
</evidence>
<organism evidence="6 7">
    <name type="scientific">Steinernema glaseri</name>
    <dbReference type="NCBI Taxonomy" id="37863"/>
    <lineage>
        <taxon>Eukaryota</taxon>
        <taxon>Metazoa</taxon>
        <taxon>Ecdysozoa</taxon>
        <taxon>Nematoda</taxon>
        <taxon>Chromadorea</taxon>
        <taxon>Rhabditida</taxon>
        <taxon>Tylenchina</taxon>
        <taxon>Panagrolaimomorpha</taxon>
        <taxon>Strongyloidoidea</taxon>
        <taxon>Steinernematidae</taxon>
        <taxon>Steinernema</taxon>
    </lineage>
</organism>
<dbReference type="Proteomes" id="UP000095287">
    <property type="component" value="Unplaced"/>
</dbReference>
<dbReference type="GO" id="GO:2001070">
    <property type="term" value="F:starch binding"/>
    <property type="evidence" value="ECO:0007669"/>
    <property type="project" value="InterPro"/>
</dbReference>
<dbReference type="Pfam" id="PF25329">
    <property type="entry name" value="C2_GDE1"/>
    <property type="match status" value="1"/>
</dbReference>
<dbReference type="WBParaSite" id="L893_g16172.t2">
    <property type="protein sequence ID" value="L893_g16172.t2"/>
    <property type="gene ID" value="L893_g16172"/>
</dbReference>
<dbReference type="InterPro" id="IPR013783">
    <property type="entry name" value="Ig-like_fold"/>
</dbReference>